<reference evidence="2" key="1">
    <citation type="submission" date="2018-01" db="EMBL/GenBank/DDBJ databases">
        <authorList>
            <person name="Yu X.-D."/>
        </authorList>
    </citation>
    <scope>NUCLEOTIDE SEQUENCE</scope>
    <source>
        <strain evidence="2">ZX-21</strain>
    </source>
</reference>
<protein>
    <submittedName>
        <fullName evidence="2">PepSY domain-containing protein</fullName>
    </submittedName>
</protein>
<gene>
    <name evidence="2" type="ORF">C0068_16975</name>
</gene>
<dbReference type="PANTHER" id="PTHR34219">
    <property type="entry name" value="IRON-REGULATED INNER MEMBRANE PROTEIN-RELATED"/>
    <property type="match status" value="1"/>
</dbReference>
<feature type="transmembrane region" description="Helical" evidence="1">
    <location>
        <begin position="444"/>
        <end position="465"/>
    </location>
</feature>
<evidence type="ECO:0000313" key="2">
    <source>
        <dbReference type="EMBL" id="POP51337.1"/>
    </source>
</evidence>
<dbReference type="EMBL" id="PQGG01000040">
    <property type="protein sequence ID" value="POP51337.1"/>
    <property type="molecule type" value="Genomic_DNA"/>
</dbReference>
<feature type="transmembrane region" description="Helical" evidence="1">
    <location>
        <begin position="134"/>
        <end position="156"/>
    </location>
</feature>
<feature type="transmembrane region" description="Helical" evidence="1">
    <location>
        <begin position="366"/>
        <end position="384"/>
    </location>
</feature>
<dbReference type="PANTHER" id="PTHR34219:SF3">
    <property type="entry name" value="BLL7967 PROTEIN"/>
    <property type="match status" value="1"/>
</dbReference>
<feature type="transmembrane region" description="Helical" evidence="1">
    <location>
        <begin position="191"/>
        <end position="212"/>
    </location>
</feature>
<feature type="transmembrane region" description="Helical" evidence="1">
    <location>
        <begin position="419"/>
        <end position="438"/>
    </location>
</feature>
<dbReference type="Proteomes" id="UP000237222">
    <property type="component" value="Unassembled WGS sequence"/>
</dbReference>
<accession>A0A2S4HBK0</accession>
<keyword evidence="1" id="KW-1133">Transmembrane helix</keyword>
<dbReference type="AlphaFoldDB" id="A0A2S4HBK0"/>
<feature type="transmembrane region" description="Helical" evidence="1">
    <location>
        <begin position="390"/>
        <end position="407"/>
    </location>
</feature>
<name>A0A2S4HBK0_9GAMM</name>
<sequence length="478" mass="52404">MKQLLSPTLVKNSLSSHSWLGLLVGVMMYLVCLSGTLAVFYQEFERWEQPLVDEFQALPQDSLQSAYEEVLAKSSDTHHMYISLPSESMPRVSISNDDGGWFLNSDGSLGEKVSHEWTHLLTELHIFLHLPEEFGVIVVSILGALLCGLIISGFFAHPRIFRDAFILRLKGSKHLEQADIHNRLSVWGAPFHLMIAITGAYFGLALLISLVVSPAFFDGDTKAIVPAIFGAEPELDQALHTADVAKALAQMPSIAPEASPFYITVEDVGSAQQFIVVGAQHHDRLIYSEQYRFDGSGNYLDKVGFSDGEIGSQAIFSVYRLHFGHYGGFFVKVLYGIFGLALTVVSVSGINIWFARRKSRDALNNLWLGLVWGTPLALSASAIIQLLFQFHSLGLFWLSLVACSALAQSINNDLLAKALLLKLNAASLIGLVLAYGILFGSKSFQAAPLGINISLLVAAAVFLWMSPRKSQLRAMSNT</sequence>
<organism evidence="2 3">
    <name type="scientific">Zhongshania marina</name>
    <dbReference type="NCBI Taxonomy" id="2304603"/>
    <lineage>
        <taxon>Bacteria</taxon>
        <taxon>Pseudomonadati</taxon>
        <taxon>Pseudomonadota</taxon>
        <taxon>Gammaproteobacteria</taxon>
        <taxon>Cellvibrionales</taxon>
        <taxon>Spongiibacteraceae</taxon>
        <taxon>Zhongshania</taxon>
    </lineage>
</organism>
<feature type="transmembrane region" description="Helical" evidence="1">
    <location>
        <begin position="333"/>
        <end position="354"/>
    </location>
</feature>
<keyword evidence="1" id="KW-0812">Transmembrane</keyword>
<evidence type="ECO:0000313" key="3">
    <source>
        <dbReference type="Proteomes" id="UP000237222"/>
    </source>
</evidence>
<feature type="transmembrane region" description="Helical" evidence="1">
    <location>
        <begin position="20"/>
        <end position="41"/>
    </location>
</feature>
<keyword evidence="1" id="KW-0472">Membrane</keyword>
<proteinExistence type="predicted"/>
<dbReference type="Pfam" id="PF03929">
    <property type="entry name" value="PepSY_TM"/>
    <property type="match status" value="1"/>
</dbReference>
<dbReference type="InterPro" id="IPR005625">
    <property type="entry name" value="PepSY-ass_TM"/>
</dbReference>
<comment type="caution">
    <text evidence="2">The sequence shown here is derived from an EMBL/GenBank/DDBJ whole genome shotgun (WGS) entry which is preliminary data.</text>
</comment>
<dbReference type="RefSeq" id="WP_103685671.1">
    <property type="nucleotide sequence ID" value="NZ_PQGG01000040.1"/>
</dbReference>
<evidence type="ECO:0000256" key="1">
    <source>
        <dbReference type="SAM" id="Phobius"/>
    </source>
</evidence>
<dbReference type="OrthoDB" id="9776609at2"/>